<evidence type="ECO:0000313" key="16">
    <source>
        <dbReference type="Proteomes" id="UP000014136"/>
    </source>
</evidence>
<keyword evidence="9" id="KW-0238">DNA-binding</keyword>
<reference evidence="15 16" key="1">
    <citation type="submission" date="2013-03" db="EMBL/GenBank/DDBJ databases">
        <title>The Genome Sequence of Enterococcus saccharolyticus ATCC_43076 (Illumina only assembly).</title>
        <authorList>
            <consortium name="The Broad Institute Genomics Platform"/>
            <consortium name="The Broad Institute Genome Sequencing Center for Infectious Disease"/>
            <person name="Earl A."/>
            <person name="Russ C."/>
            <person name="Gilmore M."/>
            <person name="Surin D."/>
            <person name="Walker B."/>
            <person name="Young S."/>
            <person name="Zeng Q."/>
            <person name="Gargeya S."/>
            <person name="Fitzgerald M."/>
            <person name="Haas B."/>
            <person name="Abouelleil A."/>
            <person name="Allen A.W."/>
            <person name="Alvarado L."/>
            <person name="Arachchi H.M."/>
            <person name="Berlin A.M."/>
            <person name="Chapman S.B."/>
            <person name="Gainer-Dewar J."/>
            <person name="Goldberg J."/>
            <person name="Griggs A."/>
            <person name="Gujja S."/>
            <person name="Hansen M."/>
            <person name="Howarth C."/>
            <person name="Imamovic A."/>
            <person name="Ireland A."/>
            <person name="Larimer J."/>
            <person name="McCowan C."/>
            <person name="Murphy C."/>
            <person name="Pearson M."/>
            <person name="Poon T.W."/>
            <person name="Priest M."/>
            <person name="Roberts A."/>
            <person name="Saif S."/>
            <person name="Shea T."/>
            <person name="Sisk P."/>
            <person name="Sykes S."/>
            <person name="Wortman J."/>
            <person name="Nusbaum C."/>
            <person name="Birren B."/>
        </authorList>
    </citation>
    <scope>NUCLEOTIDE SEQUENCE [LARGE SCALE GENOMIC DNA]</scope>
    <source>
        <strain evidence="15 16">ATCC 43076</strain>
    </source>
</reference>
<dbReference type="AlphaFoldDB" id="S0JM92"/>
<dbReference type="GO" id="GO:0004518">
    <property type="term" value="F:nuclease activity"/>
    <property type="evidence" value="ECO:0007669"/>
    <property type="project" value="UniProtKB-KW"/>
</dbReference>
<dbReference type="PANTHER" id="PTHR43152">
    <property type="entry name" value="UVRABC SYSTEM PROTEIN A"/>
    <property type="match status" value="1"/>
</dbReference>
<evidence type="ECO:0000256" key="12">
    <source>
        <dbReference type="ARBA" id="ARBA00039316"/>
    </source>
</evidence>
<dbReference type="Proteomes" id="UP000014136">
    <property type="component" value="Unassembled WGS sequence"/>
</dbReference>
<dbReference type="STRING" id="41997.RV16_GL001760"/>
<keyword evidence="2" id="KW-0963">Cytoplasm</keyword>
<keyword evidence="7" id="KW-0067">ATP-binding</keyword>
<comment type="subcellular location">
    <subcellularLocation>
        <location evidence="1">Cytoplasm</location>
    </subcellularLocation>
</comment>
<evidence type="ECO:0000256" key="11">
    <source>
        <dbReference type="ARBA" id="ARBA00038000"/>
    </source>
</evidence>
<evidence type="ECO:0000256" key="5">
    <source>
        <dbReference type="ARBA" id="ARBA00022763"/>
    </source>
</evidence>
<keyword evidence="8" id="KW-0267">Excision nuclease</keyword>
<protein>
    <recommendedName>
        <fullName evidence="12">UvrABC system protein A</fullName>
    </recommendedName>
    <alternativeName>
        <fullName evidence="13">Excinuclease ABC subunit A</fullName>
    </alternativeName>
</protein>
<dbReference type="GO" id="GO:0005524">
    <property type="term" value="F:ATP binding"/>
    <property type="evidence" value="ECO:0007669"/>
    <property type="project" value="UniProtKB-KW"/>
</dbReference>
<evidence type="ECO:0000313" key="15">
    <source>
        <dbReference type="EMBL" id="EOT28988.1"/>
    </source>
</evidence>
<evidence type="ECO:0000256" key="8">
    <source>
        <dbReference type="ARBA" id="ARBA00022881"/>
    </source>
</evidence>
<dbReference type="PATRIC" id="fig|1139996.3.peg.1494"/>
<dbReference type="GO" id="GO:0003677">
    <property type="term" value="F:DNA binding"/>
    <property type="evidence" value="ECO:0007669"/>
    <property type="project" value="UniProtKB-KW"/>
</dbReference>
<dbReference type="HOGENOM" id="CLU_001370_1_1_9"/>
<dbReference type="EMBL" id="AHYT01000005">
    <property type="protein sequence ID" value="EOT28988.1"/>
    <property type="molecule type" value="Genomic_DNA"/>
</dbReference>
<feature type="domain" description="ABC transporter" evidence="14">
    <location>
        <begin position="11"/>
        <end position="46"/>
    </location>
</feature>
<comment type="similarity">
    <text evidence="11">Belongs to the ABC transporter superfamily. UvrA family.</text>
</comment>
<keyword evidence="10" id="KW-0234">DNA repair</keyword>
<evidence type="ECO:0000256" key="4">
    <source>
        <dbReference type="ARBA" id="ARBA00022741"/>
    </source>
</evidence>
<dbReference type="PANTHER" id="PTHR43152:SF3">
    <property type="entry name" value="UVRABC SYSTEM PROTEIN A"/>
    <property type="match status" value="1"/>
</dbReference>
<dbReference type="Gene3D" id="1.20.1580.10">
    <property type="entry name" value="ABC transporter ATPase like domain"/>
    <property type="match status" value="1"/>
</dbReference>
<evidence type="ECO:0000256" key="13">
    <source>
        <dbReference type="ARBA" id="ARBA00042156"/>
    </source>
</evidence>
<evidence type="ECO:0000256" key="2">
    <source>
        <dbReference type="ARBA" id="ARBA00022490"/>
    </source>
</evidence>
<keyword evidence="4" id="KW-0547">Nucleotide-binding</keyword>
<name>S0JM92_9ENTE</name>
<dbReference type="GO" id="GO:0005737">
    <property type="term" value="C:cytoplasm"/>
    <property type="evidence" value="ECO:0007669"/>
    <property type="project" value="UniProtKB-SubCell"/>
</dbReference>
<evidence type="ECO:0000256" key="3">
    <source>
        <dbReference type="ARBA" id="ARBA00022737"/>
    </source>
</evidence>
<dbReference type="SUPFAM" id="SSF52540">
    <property type="entry name" value="P-loop containing nucleoside triphosphate hydrolases"/>
    <property type="match status" value="1"/>
</dbReference>
<dbReference type="GO" id="GO:0006281">
    <property type="term" value="P:DNA repair"/>
    <property type="evidence" value="ECO:0007669"/>
    <property type="project" value="UniProtKB-KW"/>
</dbReference>
<gene>
    <name evidence="15" type="ORF">OMQ_01510</name>
</gene>
<dbReference type="Pfam" id="PF00005">
    <property type="entry name" value="ABC_tran"/>
    <property type="match status" value="1"/>
</dbReference>
<keyword evidence="6" id="KW-0228">DNA excision</keyword>
<evidence type="ECO:0000256" key="7">
    <source>
        <dbReference type="ARBA" id="ARBA00022840"/>
    </source>
</evidence>
<keyword evidence="16" id="KW-1185">Reference proteome</keyword>
<keyword evidence="5" id="KW-0227">DNA damage</keyword>
<evidence type="ECO:0000259" key="14">
    <source>
        <dbReference type="Pfam" id="PF00005"/>
    </source>
</evidence>
<keyword evidence="3" id="KW-0677">Repeat</keyword>
<evidence type="ECO:0000256" key="10">
    <source>
        <dbReference type="ARBA" id="ARBA00023204"/>
    </source>
</evidence>
<sequence length="123" mass="13780">MLVEVGLGYLRLNQSLTTLSGGELQRLKLANQLHKKGAFYLLDEPTDGLHLKDIEQLLELFNRLVNQGNTLVLLEHHMSVIKRADWLIEIGPEGGSHGEQVMFTGTPQQLLASDDQITKPYMS</sequence>
<dbReference type="eggNOG" id="COG0178">
    <property type="taxonomic scope" value="Bacteria"/>
</dbReference>
<comment type="caution">
    <text evidence="15">The sequence shown here is derived from an EMBL/GenBank/DDBJ whole genome shotgun (WGS) entry which is preliminary data.</text>
</comment>
<evidence type="ECO:0000256" key="9">
    <source>
        <dbReference type="ARBA" id="ARBA00023125"/>
    </source>
</evidence>
<dbReference type="GO" id="GO:0016887">
    <property type="term" value="F:ATP hydrolysis activity"/>
    <property type="evidence" value="ECO:0007669"/>
    <property type="project" value="InterPro"/>
</dbReference>
<organism evidence="15 16">
    <name type="scientific">Enterococcus saccharolyticus subsp. saccharolyticus ATCC 43076</name>
    <dbReference type="NCBI Taxonomy" id="1139996"/>
    <lineage>
        <taxon>Bacteria</taxon>
        <taxon>Bacillati</taxon>
        <taxon>Bacillota</taxon>
        <taxon>Bacilli</taxon>
        <taxon>Lactobacillales</taxon>
        <taxon>Enterococcaceae</taxon>
        <taxon>Enterococcus</taxon>
    </lineage>
</organism>
<evidence type="ECO:0000256" key="6">
    <source>
        <dbReference type="ARBA" id="ARBA00022769"/>
    </source>
</evidence>
<evidence type="ECO:0000256" key="1">
    <source>
        <dbReference type="ARBA" id="ARBA00004496"/>
    </source>
</evidence>
<dbReference type="InterPro" id="IPR003439">
    <property type="entry name" value="ABC_transporter-like_ATP-bd"/>
</dbReference>
<proteinExistence type="inferred from homology"/>
<dbReference type="InterPro" id="IPR027417">
    <property type="entry name" value="P-loop_NTPase"/>
</dbReference>
<dbReference type="Gene3D" id="3.40.50.300">
    <property type="entry name" value="P-loop containing nucleotide triphosphate hydrolases"/>
    <property type="match status" value="1"/>
</dbReference>
<accession>S0JM92</accession>